<evidence type="ECO:0000256" key="2">
    <source>
        <dbReference type="ARBA" id="ARBA00005683"/>
    </source>
</evidence>
<keyword evidence="11" id="KW-0472">Membrane</keyword>
<evidence type="ECO:0000256" key="4">
    <source>
        <dbReference type="ARBA" id="ARBA00022525"/>
    </source>
</evidence>
<keyword evidence="6 10" id="KW-0879">Wnt signaling pathway</keyword>
<evidence type="ECO:0000313" key="13">
    <source>
        <dbReference type="RefSeq" id="XP_012938731.1"/>
    </source>
</evidence>
<dbReference type="CDD" id="cd19337">
    <property type="entry name" value="Wnt_Wnt5"/>
    <property type="match status" value="1"/>
</dbReference>
<dbReference type="SMART" id="SM00097">
    <property type="entry name" value="WNT1"/>
    <property type="match status" value="1"/>
</dbReference>
<keyword evidence="11" id="KW-0812">Transmembrane</keyword>
<keyword evidence="4" id="KW-0964">Secreted</keyword>
<gene>
    <name evidence="13" type="primary">LOC101855106</name>
</gene>
<dbReference type="PANTHER" id="PTHR12027">
    <property type="entry name" value="WNT RELATED"/>
    <property type="match status" value="1"/>
</dbReference>
<comment type="function">
    <text evidence="10">Ligand for members of the frizzled family of seven transmembrane receptors.</text>
</comment>
<dbReference type="Pfam" id="PF00110">
    <property type="entry name" value="wnt"/>
    <property type="match status" value="1"/>
</dbReference>
<dbReference type="PRINTS" id="PR01349">
    <property type="entry name" value="WNTPROTEIN"/>
</dbReference>
<dbReference type="PROSITE" id="PS00246">
    <property type="entry name" value="WNT1"/>
    <property type="match status" value="1"/>
</dbReference>
<keyword evidence="5" id="KW-0272">Extracellular matrix</keyword>
<comment type="similarity">
    <text evidence="2 10">Belongs to the Wnt family.</text>
</comment>
<dbReference type="InterPro" id="IPR043158">
    <property type="entry name" value="Wnt_C"/>
</dbReference>
<comment type="subcellular location">
    <subcellularLocation>
        <location evidence="1 10">Secreted</location>
        <location evidence="1 10">Extracellular space</location>
        <location evidence="1 10">Extracellular matrix</location>
    </subcellularLocation>
</comment>
<organism evidence="12 13">
    <name type="scientific">Aplysia californica</name>
    <name type="common">California sea hare</name>
    <dbReference type="NCBI Taxonomy" id="6500"/>
    <lineage>
        <taxon>Eukaryota</taxon>
        <taxon>Metazoa</taxon>
        <taxon>Spiralia</taxon>
        <taxon>Lophotrochozoa</taxon>
        <taxon>Mollusca</taxon>
        <taxon>Gastropoda</taxon>
        <taxon>Heterobranchia</taxon>
        <taxon>Euthyneura</taxon>
        <taxon>Tectipleura</taxon>
        <taxon>Aplysiida</taxon>
        <taxon>Aplysioidea</taxon>
        <taxon>Aplysiidae</taxon>
        <taxon>Aplysia</taxon>
    </lineage>
</organism>
<dbReference type="GeneID" id="101855106"/>
<dbReference type="PANTHER" id="PTHR12027:SF77">
    <property type="entry name" value="PROTEIN WNT-5"/>
    <property type="match status" value="1"/>
</dbReference>
<reference evidence="13" key="1">
    <citation type="submission" date="2025-08" db="UniProtKB">
        <authorList>
            <consortium name="RefSeq"/>
        </authorList>
    </citation>
    <scope>IDENTIFICATION</scope>
</reference>
<evidence type="ECO:0000313" key="12">
    <source>
        <dbReference type="Proteomes" id="UP000694888"/>
    </source>
</evidence>
<keyword evidence="9" id="KW-0449">Lipoprotein</keyword>
<evidence type="ECO:0000256" key="10">
    <source>
        <dbReference type="RuleBase" id="RU003500"/>
    </source>
</evidence>
<sequence length="395" mass="45137">MSDDCTGPVSLWDYDKMEGRRRGRRTDCMSRGALCWGWTLVILLLSMETRAVYALDMWWQLGVQGFETWKNPQMFMLGAHPICTQLKGLSGGQVRFCQLYHDHMPSIGRGAKMGIGECQWQFRLRRWNCSTVADSSVFGPVIKIASREAAFTHAISAAGVVHAVSRSCREGDLNSCGCSRARRPRDLHRDWIWGGCGDNIEYGYQFGRAFVDVRERERNHPRNSRPLARMLMNLHNNEAGRKAVYNYAKVECKCHGVSGSCALKTCWQQLPSFREVGDRLRDRYDGATEIKFNSRGLKLVRKNKRYNKPSKEDLIYLDRSPNYCLANGETGSLGTVGRMCNRHSAGMDGCNLMCCGRGYNTFKRKLVERCHCKFHWCCFVKCKTCERIVDVHTCK</sequence>
<dbReference type="InterPro" id="IPR005817">
    <property type="entry name" value="Wnt"/>
</dbReference>
<accession>A0ABM1A167</accession>
<dbReference type="InterPro" id="IPR018161">
    <property type="entry name" value="Wnt_CS"/>
</dbReference>
<dbReference type="RefSeq" id="XP_012938731.1">
    <property type="nucleotide sequence ID" value="XM_013083277.2"/>
</dbReference>
<dbReference type="Gene3D" id="3.30.2460.20">
    <property type="match status" value="1"/>
</dbReference>
<evidence type="ECO:0000256" key="6">
    <source>
        <dbReference type="ARBA" id="ARBA00022687"/>
    </source>
</evidence>
<evidence type="ECO:0000256" key="1">
    <source>
        <dbReference type="ARBA" id="ARBA00004498"/>
    </source>
</evidence>
<evidence type="ECO:0000256" key="3">
    <source>
        <dbReference type="ARBA" id="ARBA00022473"/>
    </source>
</evidence>
<feature type="transmembrane region" description="Helical" evidence="11">
    <location>
        <begin position="28"/>
        <end position="47"/>
    </location>
</feature>
<name>A0ABM1A167_APLCA</name>
<keyword evidence="11" id="KW-1133">Transmembrane helix</keyword>
<keyword evidence="12" id="KW-1185">Reference proteome</keyword>
<keyword evidence="8" id="KW-0325">Glycoprotein</keyword>
<keyword evidence="3 10" id="KW-0217">Developmental protein</keyword>
<proteinExistence type="inferred from homology"/>
<dbReference type="Proteomes" id="UP000694888">
    <property type="component" value="Unplaced"/>
</dbReference>
<evidence type="ECO:0000256" key="11">
    <source>
        <dbReference type="SAM" id="Phobius"/>
    </source>
</evidence>
<keyword evidence="7" id="KW-1015">Disulfide bond</keyword>
<evidence type="ECO:0000256" key="7">
    <source>
        <dbReference type="ARBA" id="ARBA00023157"/>
    </source>
</evidence>
<evidence type="ECO:0000256" key="5">
    <source>
        <dbReference type="ARBA" id="ARBA00022530"/>
    </source>
</evidence>
<evidence type="ECO:0000256" key="9">
    <source>
        <dbReference type="ARBA" id="ARBA00023288"/>
    </source>
</evidence>
<evidence type="ECO:0000256" key="8">
    <source>
        <dbReference type="ARBA" id="ARBA00023180"/>
    </source>
</evidence>
<protein>
    <recommendedName>
        <fullName evidence="10">Protein Wnt</fullName>
    </recommendedName>
</protein>